<dbReference type="EMBL" id="CAJVPV010027106">
    <property type="protein sequence ID" value="CAG8733290.1"/>
    <property type="molecule type" value="Genomic_DNA"/>
</dbReference>
<organism evidence="2 3">
    <name type="scientific">Acaulospora morrowiae</name>
    <dbReference type="NCBI Taxonomy" id="94023"/>
    <lineage>
        <taxon>Eukaryota</taxon>
        <taxon>Fungi</taxon>
        <taxon>Fungi incertae sedis</taxon>
        <taxon>Mucoromycota</taxon>
        <taxon>Glomeromycotina</taxon>
        <taxon>Glomeromycetes</taxon>
        <taxon>Diversisporales</taxon>
        <taxon>Acaulosporaceae</taxon>
        <taxon>Acaulospora</taxon>
    </lineage>
</organism>
<protein>
    <submittedName>
        <fullName evidence="2">8862_t:CDS:1</fullName>
    </submittedName>
</protein>
<feature type="region of interest" description="Disordered" evidence="1">
    <location>
        <begin position="55"/>
        <end position="75"/>
    </location>
</feature>
<dbReference type="OrthoDB" id="2367383at2759"/>
<evidence type="ECO:0000313" key="3">
    <source>
        <dbReference type="Proteomes" id="UP000789342"/>
    </source>
</evidence>
<accession>A0A9N9IFE5</accession>
<evidence type="ECO:0000313" key="2">
    <source>
        <dbReference type="EMBL" id="CAG8733290.1"/>
    </source>
</evidence>
<proteinExistence type="predicted"/>
<evidence type="ECO:0000256" key="1">
    <source>
        <dbReference type="SAM" id="MobiDB-lite"/>
    </source>
</evidence>
<dbReference type="AlphaFoldDB" id="A0A9N9IFE5"/>
<sequence>MSQVEECPLCSSKIAPFHINFTLELSMCINELCPYPFGNEISRYLKDTPTLVNTRTESTSENNISNAYSDNGLSSSTTASETLFDTRSIENSNNLTSPSMLSSEKNGNVTDLSQYDEILNVLSSNIGANLTSDQAINSLLDEIDFSVLPSSTNLPKSDNDNDRAVVSVDEYEKILFGSSEVDTLLGSIDVNTSNDNTLDVSEYECTKENCG</sequence>
<dbReference type="Proteomes" id="UP000789342">
    <property type="component" value="Unassembled WGS sequence"/>
</dbReference>
<name>A0A9N9IFE5_9GLOM</name>
<feature type="region of interest" description="Disordered" evidence="1">
    <location>
        <begin position="87"/>
        <end position="107"/>
    </location>
</feature>
<comment type="caution">
    <text evidence="2">The sequence shown here is derived from an EMBL/GenBank/DDBJ whole genome shotgun (WGS) entry which is preliminary data.</text>
</comment>
<reference evidence="2" key="1">
    <citation type="submission" date="2021-06" db="EMBL/GenBank/DDBJ databases">
        <authorList>
            <person name="Kallberg Y."/>
            <person name="Tangrot J."/>
            <person name="Rosling A."/>
        </authorList>
    </citation>
    <scope>NUCLEOTIDE SEQUENCE</scope>
    <source>
        <strain evidence="2">CL551</strain>
    </source>
</reference>
<keyword evidence="3" id="KW-1185">Reference proteome</keyword>
<gene>
    <name evidence="2" type="ORF">AMORRO_LOCUS14186</name>
</gene>